<dbReference type="PROSITE" id="PS00301">
    <property type="entry name" value="G_TR_1"/>
    <property type="match status" value="1"/>
</dbReference>
<dbReference type="AlphaFoldDB" id="A0A7X2N2I9"/>
<dbReference type="SUPFAM" id="SSF52540">
    <property type="entry name" value="P-loop containing nucleoside triphosphate hydrolases"/>
    <property type="match status" value="1"/>
</dbReference>
<dbReference type="NCBIfam" id="TIGR00231">
    <property type="entry name" value="small_GTP"/>
    <property type="match status" value="1"/>
</dbReference>
<dbReference type="SUPFAM" id="SSF50447">
    <property type="entry name" value="Translation proteins"/>
    <property type="match status" value="1"/>
</dbReference>
<dbReference type="GO" id="GO:0005525">
    <property type="term" value="F:GTP binding"/>
    <property type="evidence" value="ECO:0007669"/>
    <property type="project" value="UniProtKB-KW"/>
</dbReference>
<proteinExistence type="predicted"/>
<dbReference type="PROSITE" id="PS51722">
    <property type="entry name" value="G_TR_2"/>
    <property type="match status" value="1"/>
</dbReference>
<dbReference type="InterPro" id="IPR000795">
    <property type="entry name" value="T_Tr_GTP-bd_dom"/>
</dbReference>
<dbReference type="InterPro" id="IPR009000">
    <property type="entry name" value="Transl_B-barrel_sf"/>
</dbReference>
<evidence type="ECO:0000259" key="4">
    <source>
        <dbReference type="PROSITE" id="PS51722"/>
    </source>
</evidence>
<dbReference type="InterPro" id="IPR027417">
    <property type="entry name" value="P-loop_NTPase"/>
</dbReference>
<keyword evidence="6" id="KW-1185">Reference proteome</keyword>
<dbReference type="SUPFAM" id="SSF54980">
    <property type="entry name" value="EF-G C-terminal domain-like"/>
    <property type="match status" value="2"/>
</dbReference>
<dbReference type="EMBL" id="VUMM01000002">
    <property type="protein sequence ID" value="MSS00818.1"/>
    <property type="molecule type" value="Genomic_DNA"/>
</dbReference>
<keyword evidence="3" id="KW-0342">GTP-binding</keyword>
<evidence type="ECO:0000256" key="2">
    <source>
        <dbReference type="ARBA" id="ARBA00022917"/>
    </source>
</evidence>
<dbReference type="InterPro" id="IPR000640">
    <property type="entry name" value="EFG_V-like"/>
</dbReference>
<dbReference type="CDD" id="cd10912">
    <property type="entry name" value="PIN_YacP-like"/>
    <property type="match status" value="1"/>
</dbReference>
<dbReference type="InterPro" id="IPR035647">
    <property type="entry name" value="EFG_III/V"/>
</dbReference>
<dbReference type="GO" id="GO:0006412">
    <property type="term" value="P:translation"/>
    <property type="evidence" value="ECO:0007669"/>
    <property type="project" value="UniProtKB-KW"/>
</dbReference>
<dbReference type="Pfam" id="PF00679">
    <property type="entry name" value="EFG_C"/>
    <property type="match status" value="1"/>
</dbReference>
<dbReference type="Gene3D" id="3.40.50.300">
    <property type="entry name" value="P-loop containing nucleotide triphosphate hydrolases"/>
    <property type="match status" value="1"/>
</dbReference>
<evidence type="ECO:0000313" key="5">
    <source>
        <dbReference type="EMBL" id="MSS00818.1"/>
    </source>
</evidence>
<dbReference type="Pfam" id="PF00009">
    <property type="entry name" value="GTP_EFTU"/>
    <property type="match status" value="1"/>
</dbReference>
<evidence type="ECO:0000256" key="1">
    <source>
        <dbReference type="ARBA" id="ARBA00022741"/>
    </source>
</evidence>
<dbReference type="PANTHER" id="PTHR43261">
    <property type="entry name" value="TRANSLATION ELONGATION FACTOR G-RELATED"/>
    <property type="match status" value="1"/>
</dbReference>
<accession>A0A7X2N2I9</accession>
<dbReference type="InterPro" id="IPR005225">
    <property type="entry name" value="Small_GTP-bd"/>
</dbReference>
<dbReference type="GO" id="GO:0003924">
    <property type="term" value="F:GTPase activity"/>
    <property type="evidence" value="ECO:0007669"/>
    <property type="project" value="InterPro"/>
</dbReference>
<feature type="domain" description="Tr-type G" evidence="4">
    <location>
        <begin position="2"/>
        <end position="225"/>
    </location>
</feature>
<dbReference type="InterPro" id="IPR010298">
    <property type="entry name" value="YacP-like"/>
</dbReference>
<dbReference type="RefSeq" id="WP_154459291.1">
    <property type="nucleotide sequence ID" value="NZ_VUMM01000002.1"/>
</dbReference>
<reference evidence="5 6" key="1">
    <citation type="submission" date="2019-08" db="EMBL/GenBank/DDBJ databases">
        <title>In-depth cultivation of the pig gut microbiome towards novel bacterial diversity and tailored functional studies.</title>
        <authorList>
            <person name="Wylensek D."/>
            <person name="Hitch T.C.A."/>
            <person name="Clavel T."/>
        </authorList>
    </citation>
    <scope>NUCLEOTIDE SEQUENCE [LARGE SCALE GENOMIC DNA]</scope>
    <source>
        <strain evidence="5 6">LKV-178-WT-2G</strain>
    </source>
</reference>
<dbReference type="SMART" id="SM00889">
    <property type="entry name" value="EFG_IV"/>
    <property type="match status" value="1"/>
</dbReference>
<dbReference type="Gene3D" id="3.30.70.240">
    <property type="match status" value="1"/>
</dbReference>
<keyword evidence="1" id="KW-0547">Nucleotide-binding</keyword>
<sequence length="834" mass="94924">MNKKICVGILAHVDAGKTTLIESMLYTSGQIRKLGRVDHKDAFLDYDKQERDRGITIYSKEAFFSWKNTDIFVLDTPGHIDFSSEMERTLQVLDLAIVLINGQDGIQSHSETIWKCLAHYQVPTLIFINKMDISYHSKEELMKDIHEKFSENCIDFTQNDLYESLAMINDSLLNEYMNSQSISLSSIQNIVFKRECFPCFFGSALKLEGIENLLDAMGDYTLEKEYGNEFGAKIYKITMDEQGNPLTHIKITSGTLKAKQKLNEDNKVDQIRLYNGKNYTLVNEASAGMICTLKGLENYEVGQGLGIETDSEKPLLNACLNYHLLLPDGFDPIQMKKVCDQLESQDPSLHIEYDTALKKISIQLMGDIQMEVLQKKIEQETGIQVGFSTGNVIFKETIADTVTGVGHFEPLRHYAEVHLKLEPLKRNSGLQFESDVSMDDLSLNWQRLILTHLQEKKHKGVLTGSPITDMKITLIAGKSHLKHTEGGDFRQATYRAVRQGLKKAQSILLEPYYSFTLQLDAHTLSKALYDLETRQAKVSIEDNGDGKVILHGRGPVRYLMNYHKDVIALTRGKGVYSCQLDGYDECKDANSIIESIGYDSEQDFKNPTGSVFCTHGSGFYVPYDEVENYMHIKPKVENTSSYSSSKYNIKEEEVQRVFNMISGQNQNKKKQYQKKKKKEDFSYQRVEIEKKLPECLIVDGYNQIYGWDSLKSYASKDIAYARDELIQLLVNYQGYKNIKLILVFDAYRVKDGSCRNSKYGDTQVIYTNYGQTADSYIEKLVHDLKGKYSLTVASSDALIQNSIMASGAKRMSARELEMRVRNVNKEAFKALKEG</sequence>
<dbReference type="InterPro" id="IPR031157">
    <property type="entry name" value="G_TR_CS"/>
</dbReference>
<dbReference type="PANTHER" id="PTHR43261:SF1">
    <property type="entry name" value="RIBOSOME-RELEASING FACTOR 2, MITOCHONDRIAL"/>
    <property type="match status" value="1"/>
</dbReference>
<protein>
    <submittedName>
        <fullName evidence="5">GTP-binding protein</fullName>
    </submittedName>
</protein>
<dbReference type="Gene3D" id="2.40.30.10">
    <property type="entry name" value="Translation factors"/>
    <property type="match status" value="1"/>
</dbReference>
<dbReference type="GO" id="GO:0032790">
    <property type="term" value="P:ribosome disassembly"/>
    <property type="evidence" value="ECO:0007669"/>
    <property type="project" value="TreeGrafter"/>
</dbReference>
<evidence type="ECO:0000313" key="6">
    <source>
        <dbReference type="Proteomes" id="UP000470082"/>
    </source>
</evidence>
<dbReference type="InterPro" id="IPR014721">
    <property type="entry name" value="Ribsml_uS5_D2-typ_fold_subgr"/>
</dbReference>
<dbReference type="InterPro" id="IPR020568">
    <property type="entry name" value="Ribosomal_Su5_D2-typ_SF"/>
</dbReference>
<dbReference type="Gene3D" id="3.30.70.870">
    <property type="entry name" value="Elongation Factor G (Translational Gtpase), domain 3"/>
    <property type="match status" value="1"/>
</dbReference>
<dbReference type="Pfam" id="PF22042">
    <property type="entry name" value="EF-G_D2"/>
    <property type="match status" value="1"/>
</dbReference>
<comment type="caution">
    <text evidence="5">The sequence shown here is derived from an EMBL/GenBank/DDBJ whole genome shotgun (WGS) entry which is preliminary data.</text>
</comment>
<gene>
    <name evidence="5" type="ORF">FYJ50_01565</name>
</gene>
<dbReference type="Pfam" id="PF05991">
    <property type="entry name" value="NYN_YacP"/>
    <property type="match status" value="1"/>
</dbReference>
<keyword evidence="2" id="KW-0648">Protein biosynthesis</keyword>
<dbReference type="SUPFAM" id="SSF54211">
    <property type="entry name" value="Ribosomal protein S5 domain 2-like"/>
    <property type="match status" value="1"/>
</dbReference>
<dbReference type="InterPro" id="IPR005517">
    <property type="entry name" value="Transl_elong_EFG/EF2_IV"/>
</dbReference>
<dbReference type="Proteomes" id="UP000470082">
    <property type="component" value="Unassembled WGS sequence"/>
</dbReference>
<dbReference type="PRINTS" id="PR00315">
    <property type="entry name" value="ELONGATNFCT"/>
</dbReference>
<dbReference type="InterPro" id="IPR053905">
    <property type="entry name" value="EF-G-like_DII"/>
</dbReference>
<name>A0A7X2N2I9_9FIRM</name>
<organism evidence="5 6">
    <name type="scientific">Floccifex porci</name>
    <dbReference type="NCBI Taxonomy" id="2606629"/>
    <lineage>
        <taxon>Bacteria</taxon>
        <taxon>Bacillati</taxon>
        <taxon>Bacillota</taxon>
        <taxon>Erysipelotrichia</taxon>
        <taxon>Erysipelotrichales</taxon>
        <taxon>Erysipelotrichaceae</taxon>
        <taxon>Floccifex</taxon>
    </lineage>
</organism>
<dbReference type="SMART" id="SM00838">
    <property type="entry name" value="EFG_C"/>
    <property type="match status" value="1"/>
</dbReference>
<dbReference type="Pfam" id="PF03764">
    <property type="entry name" value="EFG_IV"/>
    <property type="match status" value="1"/>
</dbReference>
<dbReference type="Gene3D" id="3.30.230.10">
    <property type="match status" value="1"/>
</dbReference>
<evidence type="ECO:0000256" key="3">
    <source>
        <dbReference type="ARBA" id="ARBA00023134"/>
    </source>
</evidence>
<dbReference type="PRINTS" id="PR01037">
    <property type="entry name" value="TCRTETOQM"/>
</dbReference>